<name>A0A9J6FZK1_HAELO</name>
<dbReference type="EMBL" id="JABSTR010000004">
    <property type="protein sequence ID" value="KAH9367817.1"/>
    <property type="molecule type" value="Genomic_DNA"/>
</dbReference>
<dbReference type="VEuPathDB" id="VectorBase:HLOH_042825"/>
<comment type="caution">
    <text evidence="2">The sequence shown here is derived from an EMBL/GenBank/DDBJ whole genome shotgun (WGS) entry which is preliminary data.</text>
</comment>
<organism evidence="2 3">
    <name type="scientific">Haemaphysalis longicornis</name>
    <name type="common">Bush tick</name>
    <dbReference type="NCBI Taxonomy" id="44386"/>
    <lineage>
        <taxon>Eukaryota</taxon>
        <taxon>Metazoa</taxon>
        <taxon>Ecdysozoa</taxon>
        <taxon>Arthropoda</taxon>
        <taxon>Chelicerata</taxon>
        <taxon>Arachnida</taxon>
        <taxon>Acari</taxon>
        <taxon>Parasitiformes</taxon>
        <taxon>Ixodida</taxon>
        <taxon>Ixodoidea</taxon>
        <taxon>Ixodidae</taxon>
        <taxon>Haemaphysalinae</taxon>
        <taxon>Haemaphysalis</taxon>
    </lineage>
</organism>
<proteinExistence type="predicted"/>
<evidence type="ECO:0000313" key="2">
    <source>
        <dbReference type="EMBL" id="KAH9367817.1"/>
    </source>
</evidence>
<sequence length="183" mass="20738">MDVCPNHNDRTWRRCGSHNQPEGHQCTPKCSLCSGEHLTGDIMCHARYKIPYVVRRHQWERRQVEIEQRQSKTSGRSSSRETAPCLWHHSLSRYGGRRRSCTPSQSRTPDAAGARRRSCYKTRRNTSSSGRSWSEGVTSASTVKGGGQKKPQGKPVGNQTNDYTKTLKQENALLRVNMQKLVA</sequence>
<evidence type="ECO:0000313" key="3">
    <source>
        <dbReference type="Proteomes" id="UP000821853"/>
    </source>
</evidence>
<dbReference type="OMA" id="DIMCHAR"/>
<feature type="compositionally biased region" description="Polar residues" evidence="1">
    <location>
        <begin position="125"/>
        <end position="142"/>
    </location>
</feature>
<gene>
    <name evidence="2" type="ORF">HPB48_008072</name>
</gene>
<dbReference type="AlphaFoldDB" id="A0A9J6FZK1"/>
<feature type="region of interest" description="Disordered" evidence="1">
    <location>
        <begin position="94"/>
        <end position="168"/>
    </location>
</feature>
<dbReference type="Proteomes" id="UP000821853">
    <property type="component" value="Chromosome 2"/>
</dbReference>
<accession>A0A9J6FZK1</accession>
<keyword evidence="3" id="KW-1185">Reference proteome</keyword>
<feature type="compositionally biased region" description="Basic residues" evidence="1">
    <location>
        <begin position="114"/>
        <end position="124"/>
    </location>
</feature>
<protein>
    <submittedName>
        <fullName evidence="2">Uncharacterized protein</fullName>
    </submittedName>
</protein>
<evidence type="ECO:0000256" key="1">
    <source>
        <dbReference type="SAM" id="MobiDB-lite"/>
    </source>
</evidence>
<reference evidence="2 3" key="1">
    <citation type="journal article" date="2020" name="Cell">
        <title>Large-Scale Comparative Analyses of Tick Genomes Elucidate Their Genetic Diversity and Vector Capacities.</title>
        <authorList>
            <consortium name="Tick Genome and Microbiome Consortium (TIGMIC)"/>
            <person name="Jia N."/>
            <person name="Wang J."/>
            <person name="Shi W."/>
            <person name="Du L."/>
            <person name="Sun Y."/>
            <person name="Zhan W."/>
            <person name="Jiang J.F."/>
            <person name="Wang Q."/>
            <person name="Zhang B."/>
            <person name="Ji P."/>
            <person name="Bell-Sakyi L."/>
            <person name="Cui X.M."/>
            <person name="Yuan T.T."/>
            <person name="Jiang B.G."/>
            <person name="Yang W.F."/>
            <person name="Lam T.T."/>
            <person name="Chang Q.C."/>
            <person name="Ding S.J."/>
            <person name="Wang X.J."/>
            <person name="Zhu J.G."/>
            <person name="Ruan X.D."/>
            <person name="Zhao L."/>
            <person name="Wei J.T."/>
            <person name="Ye R.Z."/>
            <person name="Que T.C."/>
            <person name="Du C.H."/>
            <person name="Zhou Y.H."/>
            <person name="Cheng J.X."/>
            <person name="Dai P.F."/>
            <person name="Guo W.B."/>
            <person name="Han X.H."/>
            <person name="Huang E.J."/>
            <person name="Li L.F."/>
            <person name="Wei W."/>
            <person name="Gao Y.C."/>
            <person name="Liu J.Z."/>
            <person name="Shao H.Z."/>
            <person name="Wang X."/>
            <person name="Wang C.C."/>
            <person name="Yang T.C."/>
            <person name="Huo Q.B."/>
            <person name="Li W."/>
            <person name="Chen H.Y."/>
            <person name="Chen S.E."/>
            <person name="Zhou L.G."/>
            <person name="Ni X.B."/>
            <person name="Tian J.H."/>
            <person name="Sheng Y."/>
            <person name="Liu T."/>
            <person name="Pan Y.S."/>
            <person name="Xia L.Y."/>
            <person name="Li J."/>
            <person name="Zhao F."/>
            <person name="Cao W.C."/>
        </authorList>
    </citation>
    <scope>NUCLEOTIDE SEQUENCE [LARGE SCALE GENOMIC DNA]</scope>
    <source>
        <strain evidence="2">HaeL-2018</strain>
    </source>
</reference>